<evidence type="ECO:0000313" key="1">
    <source>
        <dbReference type="EMBL" id="CAF1347019.1"/>
    </source>
</evidence>
<accession>A0A815H3I8</accession>
<sequence>MLPYTSLAQTQVNLTNTTTATKQTYYCAGISSYTHWQLYSTNGITMNIDTTNCSFPSTPYYFTSMAGSSGHWSLDSYTAIYFSTNISFTIYAYPSVAWSNTAMHNYSQTYKWNVNWFGISSY</sequence>
<keyword evidence="4" id="KW-1185">Reference proteome</keyword>
<comment type="caution">
    <text evidence="1">The sequence shown here is derived from an EMBL/GenBank/DDBJ whole genome shotgun (WGS) entry which is preliminary data.</text>
</comment>
<proteinExistence type="predicted"/>
<organism evidence="1 3">
    <name type="scientific">Rotaria sordida</name>
    <dbReference type="NCBI Taxonomy" id="392033"/>
    <lineage>
        <taxon>Eukaryota</taxon>
        <taxon>Metazoa</taxon>
        <taxon>Spiralia</taxon>
        <taxon>Gnathifera</taxon>
        <taxon>Rotifera</taxon>
        <taxon>Eurotatoria</taxon>
        <taxon>Bdelloidea</taxon>
        <taxon>Philodinida</taxon>
        <taxon>Philodinidae</taxon>
        <taxon>Rotaria</taxon>
    </lineage>
</organism>
<evidence type="ECO:0000313" key="4">
    <source>
        <dbReference type="Proteomes" id="UP000663870"/>
    </source>
</evidence>
<dbReference type="AlphaFoldDB" id="A0A815H3I8"/>
<name>A0A815H3I8_9BILA</name>
<dbReference type="EMBL" id="CAJNOL010005103">
    <property type="protein sequence ID" value="CAF1599838.1"/>
    <property type="molecule type" value="Genomic_DNA"/>
</dbReference>
<dbReference type="EMBL" id="CAJNOH010003740">
    <property type="protein sequence ID" value="CAF1347019.1"/>
    <property type="molecule type" value="Genomic_DNA"/>
</dbReference>
<evidence type="ECO:0000313" key="2">
    <source>
        <dbReference type="EMBL" id="CAF1599838.1"/>
    </source>
</evidence>
<protein>
    <submittedName>
        <fullName evidence="1">Uncharacterized protein</fullName>
    </submittedName>
</protein>
<gene>
    <name evidence="2" type="ORF">JXQ802_LOCUS48169</name>
    <name evidence="1" type="ORF">PYM288_LOCUS32189</name>
</gene>
<reference evidence="1" key="1">
    <citation type="submission" date="2021-02" db="EMBL/GenBank/DDBJ databases">
        <authorList>
            <person name="Nowell W R."/>
        </authorList>
    </citation>
    <scope>NUCLEOTIDE SEQUENCE</scope>
</reference>
<dbReference type="Proteomes" id="UP000663854">
    <property type="component" value="Unassembled WGS sequence"/>
</dbReference>
<dbReference type="Proteomes" id="UP000663870">
    <property type="component" value="Unassembled WGS sequence"/>
</dbReference>
<evidence type="ECO:0000313" key="3">
    <source>
        <dbReference type="Proteomes" id="UP000663854"/>
    </source>
</evidence>